<proteinExistence type="predicted"/>
<gene>
    <name evidence="2" type="ORF">B296_00028419</name>
</gene>
<dbReference type="EMBL" id="AMZH03011389">
    <property type="protein sequence ID" value="RRT52962.1"/>
    <property type="molecule type" value="Genomic_DNA"/>
</dbReference>
<feature type="compositionally biased region" description="Basic residues" evidence="1">
    <location>
        <begin position="22"/>
        <end position="33"/>
    </location>
</feature>
<name>A0A426YML8_ENSVE</name>
<comment type="caution">
    <text evidence="2">The sequence shown here is derived from an EMBL/GenBank/DDBJ whole genome shotgun (WGS) entry which is preliminary data.</text>
</comment>
<accession>A0A426YML8</accession>
<dbReference type="AlphaFoldDB" id="A0A426YML8"/>
<feature type="region of interest" description="Disordered" evidence="1">
    <location>
        <begin position="1"/>
        <end position="56"/>
    </location>
</feature>
<reference evidence="2 3" key="1">
    <citation type="journal article" date="2014" name="Agronomy (Basel)">
        <title>A Draft Genome Sequence for Ensete ventricosum, the Drought-Tolerant Tree Against Hunger.</title>
        <authorList>
            <person name="Harrison J."/>
            <person name="Moore K.A."/>
            <person name="Paszkiewicz K."/>
            <person name="Jones T."/>
            <person name="Grant M."/>
            <person name="Ambacheew D."/>
            <person name="Muzemil S."/>
            <person name="Studholme D.J."/>
        </authorList>
    </citation>
    <scope>NUCLEOTIDE SEQUENCE [LARGE SCALE GENOMIC DNA]</scope>
</reference>
<organism evidence="2 3">
    <name type="scientific">Ensete ventricosum</name>
    <name type="common">Abyssinian banana</name>
    <name type="synonym">Musa ensete</name>
    <dbReference type="NCBI Taxonomy" id="4639"/>
    <lineage>
        <taxon>Eukaryota</taxon>
        <taxon>Viridiplantae</taxon>
        <taxon>Streptophyta</taxon>
        <taxon>Embryophyta</taxon>
        <taxon>Tracheophyta</taxon>
        <taxon>Spermatophyta</taxon>
        <taxon>Magnoliopsida</taxon>
        <taxon>Liliopsida</taxon>
        <taxon>Zingiberales</taxon>
        <taxon>Musaceae</taxon>
        <taxon>Ensete</taxon>
    </lineage>
</organism>
<evidence type="ECO:0000256" key="1">
    <source>
        <dbReference type="SAM" id="MobiDB-lite"/>
    </source>
</evidence>
<dbReference type="Proteomes" id="UP000287651">
    <property type="component" value="Unassembled WGS sequence"/>
</dbReference>
<evidence type="ECO:0000313" key="2">
    <source>
        <dbReference type="EMBL" id="RRT52962.1"/>
    </source>
</evidence>
<evidence type="ECO:0000313" key="3">
    <source>
        <dbReference type="Proteomes" id="UP000287651"/>
    </source>
</evidence>
<protein>
    <submittedName>
        <fullName evidence="2">Uncharacterized protein</fullName>
    </submittedName>
</protein>
<sequence>MVRLGLRPETTKKSTPDSNKSTKSRGKKPCDKKRKFEETKGNSSCKLRKKDSMKSKDLERLHESTLASIDIEKFITTWKEACREHSIAEAFTRGRFSLRGEKKHLPTWGDGTRRLPYRA</sequence>